<accession>A0ACC2PY44</accession>
<proteinExistence type="predicted"/>
<sequence length="115" mass="13277">MEEMQDYFVKVLDEGEFWDELRHFAVPATFVSYRAEKSESQDSKLGQQKVEAQQEQGCGCWFVLYPNPPFEEDDKDMIQGFVENPSSIPSVAWTEKKCMVQGLAGMLVDFLQIIR</sequence>
<organism evidence="1 2">
    <name type="scientific">Eretmocerus hayati</name>
    <dbReference type="NCBI Taxonomy" id="131215"/>
    <lineage>
        <taxon>Eukaryota</taxon>
        <taxon>Metazoa</taxon>
        <taxon>Ecdysozoa</taxon>
        <taxon>Arthropoda</taxon>
        <taxon>Hexapoda</taxon>
        <taxon>Insecta</taxon>
        <taxon>Pterygota</taxon>
        <taxon>Neoptera</taxon>
        <taxon>Endopterygota</taxon>
        <taxon>Hymenoptera</taxon>
        <taxon>Apocrita</taxon>
        <taxon>Proctotrupomorpha</taxon>
        <taxon>Chalcidoidea</taxon>
        <taxon>Aphelinidae</taxon>
        <taxon>Aphelininae</taxon>
        <taxon>Eretmocerus</taxon>
    </lineage>
</organism>
<dbReference type="EMBL" id="CM056741">
    <property type="protein sequence ID" value="KAJ8688053.1"/>
    <property type="molecule type" value="Genomic_DNA"/>
</dbReference>
<evidence type="ECO:0000313" key="2">
    <source>
        <dbReference type="Proteomes" id="UP001239111"/>
    </source>
</evidence>
<dbReference type="Proteomes" id="UP001239111">
    <property type="component" value="Chromosome 1"/>
</dbReference>
<comment type="caution">
    <text evidence="1">The sequence shown here is derived from an EMBL/GenBank/DDBJ whole genome shotgun (WGS) entry which is preliminary data.</text>
</comment>
<name>A0ACC2PY44_9HYME</name>
<protein>
    <submittedName>
        <fullName evidence="1">Uncharacterized protein</fullName>
    </submittedName>
</protein>
<evidence type="ECO:0000313" key="1">
    <source>
        <dbReference type="EMBL" id="KAJ8688053.1"/>
    </source>
</evidence>
<reference evidence="1" key="1">
    <citation type="submission" date="2023-04" db="EMBL/GenBank/DDBJ databases">
        <title>A chromosome-level genome assembly of the parasitoid wasp Eretmocerus hayati.</title>
        <authorList>
            <person name="Zhong Y."/>
            <person name="Liu S."/>
            <person name="Liu Y."/>
        </authorList>
    </citation>
    <scope>NUCLEOTIDE SEQUENCE</scope>
    <source>
        <strain evidence="1">ZJU_SS_LIU_2023</strain>
    </source>
</reference>
<keyword evidence="2" id="KW-1185">Reference proteome</keyword>
<gene>
    <name evidence="1" type="ORF">QAD02_023848</name>
</gene>